<sequence>MSHAVLCAPDAPVTGAAPLLPVVGAQTRVPLVPGGSARYVDLDAAASARALQSVADRVAEALPLYASVHRGAGYLSQVSTALYESARATVAGFVGARADDVCVLTRNSTDSLNLLAGAVPDGAAVLVLDCEHHADLLPWQRRGPVTVLPTGDTVVATLRAIGAELAAAPYALVAVTGASNVTGESLPLQEVVQLAHAAGARVVVDGAQLVPHRRFSLAGSGADYVVLSGHKTYAPFGSGALVGRRDWLDAAPAYLAGGGAVAEVTVEETSWAAAPHRHEGGSPNVLGAVALAAACDALAALPAGALEEHERALRTRLTEGLATLPGVRVLRIWADSDEPTGVVSFTVAGADPGLVAAYLSAEHGIGVRDGRFCAHPLVTRLGVPAGALRASVGVGSTLADVDRLVTALDTWLSEGPTADYAQVAGRWQPVDDPRPLAGLAGADPAAVARGAGCGPATA</sequence>
<reference evidence="4 6" key="1">
    <citation type="submission" date="2020-01" db="EMBL/GenBank/DDBJ databases">
        <title>the WGS Modestobacter muralis CPCC 204518.</title>
        <authorList>
            <person name="Jiang Z."/>
        </authorList>
    </citation>
    <scope>NUCLEOTIDE SEQUENCE [LARGE SCALE GENOMIC DNA]</scope>
    <source>
        <strain evidence="4 6">DSM 100205</strain>
    </source>
</reference>
<evidence type="ECO:0000256" key="2">
    <source>
        <dbReference type="ARBA" id="ARBA00022898"/>
    </source>
</evidence>
<dbReference type="RefSeq" id="WP_163609570.1">
    <property type="nucleotide sequence ID" value="NZ_JAAGWB010000010.1"/>
</dbReference>
<organism evidence="5 7">
    <name type="scientific">Modestobacter muralis</name>
    <dbReference type="NCBI Taxonomy" id="1608614"/>
    <lineage>
        <taxon>Bacteria</taxon>
        <taxon>Bacillati</taxon>
        <taxon>Actinomycetota</taxon>
        <taxon>Actinomycetes</taxon>
        <taxon>Geodermatophilales</taxon>
        <taxon>Geodermatophilaceae</taxon>
        <taxon>Modestobacter</taxon>
    </lineage>
</organism>
<evidence type="ECO:0000313" key="7">
    <source>
        <dbReference type="Proteomes" id="UP000471152"/>
    </source>
</evidence>
<keyword evidence="2" id="KW-0663">Pyridoxal phosphate</keyword>
<keyword evidence="5" id="KW-0032">Aminotransferase</keyword>
<dbReference type="PANTHER" id="PTHR43586:SF8">
    <property type="entry name" value="CYSTEINE DESULFURASE 1, CHLOROPLASTIC"/>
    <property type="match status" value="1"/>
</dbReference>
<dbReference type="EMBL" id="JAAGWH010000010">
    <property type="protein sequence ID" value="NEK93108.1"/>
    <property type="molecule type" value="Genomic_DNA"/>
</dbReference>
<dbReference type="AlphaFoldDB" id="A0A6P0H3R8"/>
<dbReference type="EMBL" id="JAAGWB010000010">
    <property type="protein sequence ID" value="NEN49875.1"/>
    <property type="molecule type" value="Genomic_DNA"/>
</dbReference>
<gene>
    <name evidence="5" type="ORF">G3R41_02810</name>
    <name evidence="4" type="ORF">GCU67_02810</name>
</gene>
<dbReference type="SUPFAM" id="SSF53383">
    <property type="entry name" value="PLP-dependent transferases"/>
    <property type="match status" value="1"/>
</dbReference>
<evidence type="ECO:0000313" key="5">
    <source>
        <dbReference type="EMBL" id="NEN49875.1"/>
    </source>
</evidence>
<dbReference type="Pfam" id="PF00266">
    <property type="entry name" value="Aminotran_5"/>
    <property type="match status" value="1"/>
</dbReference>
<dbReference type="Proteomes" id="UP000471152">
    <property type="component" value="Unassembled WGS sequence"/>
</dbReference>
<keyword evidence="6" id="KW-1185">Reference proteome</keyword>
<dbReference type="PANTHER" id="PTHR43586">
    <property type="entry name" value="CYSTEINE DESULFURASE"/>
    <property type="match status" value="1"/>
</dbReference>
<dbReference type="InterPro" id="IPR000192">
    <property type="entry name" value="Aminotrans_V_dom"/>
</dbReference>
<dbReference type="InterPro" id="IPR015422">
    <property type="entry name" value="PyrdxlP-dep_Trfase_small"/>
</dbReference>
<evidence type="ECO:0000256" key="1">
    <source>
        <dbReference type="ARBA" id="ARBA00001933"/>
    </source>
</evidence>
<comment type="cofactor">
    <cofactor evidence="1">
        <name>pyridoxal 5'-phosphate</name>
        <dbReference type="ChEBI" id="CHEBI:597326"/>
    </cofactor>
</comment>
<accession>A0A6P0H3R8</accession>
<dbReference type="InterPro" id="IPR015424">
    <property type="entry name" value="PyrdxlP-dep_Trfase"/>
</dbReference>
<dbReference type="GO" id="GO:0008483">
    <property type="term" value="F:transaminase activity"/>
    <property type="evidence" value="ECO:0007669"/>
    <property type="project" value="UniProtKB-KW"/>
</dbReference>
<dbReference type="Proteomes" id="UP000468828">
    <property type="component" value="Unassembled WGS sequence"/>
</dbReference>
<reference evidence="5 7" key="2">
    <citation type="submission" date="2020-02" db="EMBL/GenBank/DDBJ databases">
        <title>The WGS of Modestobacter muralis DSM 100205.</title>
        <authorList>
            <person name="Jiang Z."/>
        </authorList>
    </citation>
    <scope>NUCLEOTIDE SEQUENCE [LARGE SCALE GENOMIC DNA]</scope>
    <source>
        <strain evidence="5 7">DSM 100205</strain>
    </source>
</reference>
<feature type="domain" description="Aminotransferase class V" evidence="3">
    <location>
        <begin position="42"/>
        <end position="404"/>
    </location>
</feature>
<name>A0A6P0H3R8_9ACTN</name>
<dbReference type="Gene3D" id="3.40.640.10">
    <property type="entry name" value="Type I PLP-dependent aspartate aminotransferase-like (Major domain)"/>
    <property type="match status" value="1"/>
</dbReference>
<dbReference type="InterPro" id="IPR015421">
    <property type="entry name" value="PyrdxlP-dep_Trfase_major"/>
</dbReference>
<evidence type="ECO:0000259" key="3">
    <source>
        <dbReference type="Pfam" id="PF00266"/>
    </source>
</evidence>
<comment type="caution">
    <text evidence="5">The sequence shown here is derived from an EMBL/GenBank/DDBJ whole genome shotgun (WGS) entry which is preliminary data.</text>
</comment>
<proteinExistence type="predicted"/>
<evidence type="ECO:0000313" key="6">
    <source>
        <dbReference type="Proteomes" id="UP000468828"/>
    </source>
</evidence>
<keyword evidence="5" id="KW-0808">Transferase</keyword>
<protein>
    <submittedName>
        <fullName evidence="5">Aminotransferase class V-fold PLP-dependent enzyme</fullName>
    </submittedName>
</protein>
<evidence type="ECO:0000313" key="4">
    <source>
        <dbReference type="EMBL" id="NEK93108.1"/>
    </source>
</evidence>
<dbReference type="Gene3D" id="3.90.1150.10">
    <property type="entry name" value="Aspartate Aminotransferase, domain 1"/>
    <property type="match status" value="1"/>
</dbReference>